<evidence type="ECO:0000313" key="2">
    <source>
        <dbReference type="Proteomes" id="UP001652628"/>
    </source>
</evidence>
<reference evidence="3" key="1">
    <citation type="submission" date="2025-08" db="UniProtKB">
        <authorList>
            <consortium name="RefSeq"/>
        </authorList>
    </citation>
    <scope>IDENTIFICATION</scope>
</reference>
<keyword evidence="2" id="KW-1185">Reference proteome</keyword>
<evidence type="ECO:0000313" key="3">
    <source>
        <dbReference type="RefSeq" id="XP_036673555.3"/>
    </source>
</evidence>
<evidence type="ECO:0000256" key="1">
    <source>
        <dbReference type="SAM" id="MobiDB-lite"/>
    </source>
</evidence>
<dbReference type="RefSeq" id="XP_036673555.3">
    <property type="nucleotide sequence ID" value="XM_036817660.3"/>
</dbReference>
<proteinExistence type="predicted"/>
<feature type="compositionally biased region" description="Low complexity" evidence="1">
    <location>
        <begin position="197"/>
        <end position="215"/>
    </location>
</feature>
<protein>
    <submittedName>
        <fullName evidence="3">Uncharacterized protein</fullName>
    </submittedName>
</protein>
<dbReference type="Proteomes" id="UP001652628">
    <property type="component" value="Chromosome 3"/>
</dbReference>
<dbReference type="AlphaFoldDB" id="A0AB40A8I1"/>
<organism evidence="2 3">
    <name type="scientific">Drosophila suzukii</name>
    <name type="common">Spotted-wing drosophila fruit fly</name>
    <dbReference type="NCBI Taxonomy" id="28584"/>
    <lineage>
        <taxon>Eukaryota</taxon>
        <taxon>Metazoa</taxon>
        <taxon>Ecdysozoa</taxon>
        <taxon>Arthropoda</taxon>
        <taxon>Hexapoda</taxon>
        <taxon>Insecta</taxon>
        <taxon>Pterygota</taxon>
        <taxon>Neoptera</taxon>
        <taxon>Endopterygota</taxon>
        <taxon>Diptera</taxon>
        <taxon>Brachycera</taxon>
        <taxon>Muscomorpha</taxon>
        <taxon>Ephydroidea</taxon>
        <taxon>Drosophilidae</taxon>
        <taxon>Drosophila</taxon>
        <taxon>Sophophora</taxon>
    </lineage>
</organism>
<dbReference type="GeneID" id="118877722"/>
<gene>
    <name evidence="3" type="primary">LOC118877722</name>
</gene>
<feature type="region of interest" description="Disordered" evidence="1">
    <location>
        <begin position="268"/>
        <end position="294"/>
    </location>
</feature>
<name>A0AB40A8I1_DROSZ</name>
<accession>A0AB40A8I1</accession>
<feature type="region of interest" description="Disordered" evidence="1">
    <location>
        <begin position="157"/>
        <end position="239"/>
    </location>
</feature>
<feature type="compositionally biased region" description="Basic residues" evidence="1">
    <location>
        <begin position="187"/>
        <end position="196"/>
    </location>
</feature>
<sequence length="312" mass="34454">MSQKHSQPDKVNKISVLRKMIGLQKKRPAAGDYVVPNNSVLNLQHKPGLYDPTPNAMEKATKCRYCENMAKNFLYLESLIRNNKDNDKGAKCSLCNSSLKYLEYVNRSIRQVFGNFDAIVQADRALAAKPAMMPKYSVAPPPEKGDSRAKGGAIVSLQRSAKSLKTKTSPLKLKSKEKGMKSQKSSKSLKSHKSGKSLKSAKSTKSGKPQKSTLKLAKKGLAKPKSASPKSQISHGKMILKRKFRSKVASKLAGNKVIRSVSQYRSLASNRSKLSKGSSHKKLIKQRSNAPPTSINWQLLKKNLPKRPTLVK</sequence>